<dbReference type="PROSITE" id="PS50292">
    <property type="entry name" value="PEROXIDASE_3"/>
    <property type="match status" value="1"/>
</dbReference>
<dbReference type="InterPro" id="IPR018511">
    <property type="entry name" value="Hemolysin-typ_Ca-bd_CS"/>
</dbReference>
<keyword evidence="7" id="KW-1185">Reference proteome</keyword>
<dbReference type="InterPro" id="IPR001343">
    <property type="entry name" value="Hemolysn_Ca-bd"/>
</dbReference>
<evidence type="ECO:0000313" key="6">
    <source>
        <dbReference type="EMBL" id="CAD5107743.1"/>
    </source>
</evidence>
<reference evidence="6 7" key="1">
    <citation type="submission" date="2020-08" db="EMBL/GenBank/DDBJ databases">
        <authorList>
            <person name="Criscuolo A."/>
        </authorList>
    </citation>
    <scope>NUCLEOTIDE SEQUENCE [LARGE SCALE GENOMIC DNA]</scope>
    <source>
        <strain evidence="6">CIP111764</strain>
    </source>
</reference>
<evidence type="ECO:0000256" key="1">
    <source>
        <dbReference type="ARBA" id="ARBA00004613"/>
    </source>
</evidence>
<dbReference type="PROSITE" id="PS00330">
    <property type="entry name" value="HEMOLYSIN_CALCIUM"/>
    <property type="match status" value="8"/>
</dbReference>
<dbReference type="GO" id="GO:0005509">
    <property type="term" value="F:calcium ion binding"/>
    <property type="evidence" value="ECO:0007669"/>
    <property type="project" value="InterPro"/>
</dbReference>
<dbReference type="Gene3D" id="1.10.640.10">
    <property type="entry name" value="Haem peroxidase domain superfamily, animal type"/>
    <property type="match status" value="1"/>
</dbReference>
<evidence type="ECO:0000256" key="4">
    <source>
        <dbReference type="ARBA" id="ARBA00023180"/>
    </source>
</evidence>
<organism evidence="6 7">
    <name type="scientific">Zestomonas carbonaria</name>
    <dbReference type="NCBI Taxonomy" id="2762745"/>
    <lineage>
        <taxon>Bacteria</taxon>
        <taxon>Pseudomonadati</taxon>
        <taxon>Pseudomonadota</taxon>
        <taxon>Gammaproteobacteria</taxon>
        <taxon>Pseudomonadales</taxon>
        <taxon>Pseudomonadaceae</taxon>
        <taxon>Zestomonas</taxon>
    </lineage>
</organism>
<dbReference type="Proteomes" id="UP000583387">
    <property type="component" value="Unassembled WGS sequence"/>
</dbReference>
<dbReference type="SUPFAM" id="SSF48113">
    <property type="entry name" value="Heme-dependent peroxidases"/>
    <property type="match status" value="1"/>
</dbReference>
<dbReference type="Pfam" id="PF00353">
    <property type="entry name" value="HemolysinCabind"/>
    <property type="match status" value="8"/>
</dbReference>
<comment type="subcellular location">
    <subcellularLocation>
        <location evidence="1">Secreted</location>
    </subcellularLocation>
</comment>
<name>A0A7U7EN81_9GAMM</name>
<keyword evidence="3" id="KW-0106">Calcium</keyword>
<dbReference type="GO" id="GO:0004601">
    <property type="term" value="F:peroxidase activity"/>
    <property type="evidence" value="ECO:0007669"/>
    <property type="project" value="InterPro"/>
</dbReference>
<comment type="caution">
    <text evidence="6">The sequence shown here is derived from an EMBL/GenBank/DDBJ whole genome shotgun (WGS) entry which is preliminary data.</text>
</comment>
<dbReference type="SUPFAM" id="SSF51120">
    <property type="entry name" value="beta-Roll"/>
    <property type="match status" value="4"/>
</dbReference>
<evidence type="ECO:0000256" key="3">
    <source>
        <dbReference type="ARBA" id="ARBA00022837"/>
    </source>
</evidence>
<evidence type="ECO:0008006" key="8">
    <source>
        <dbReference type="Google" id="ProtNLM"/>
    </source>
</evidence>
<dbReference type="PANTHER" id="PTHR11475:SF4">
    <property type="entry name" value="CHORION PEROXIDASE"/>
    <property type="match status" value="1"/>
</dbReference>
<accession>A0A7U7EN81</accession>
<dbReference type="InterPro" id="IPR010255">
    <property type="entry name" value="Haem_peroxidase_sf"/>
</dbReference>
<dbReference type="InterPro" id="IPR019791">
    <property type="entry name" value="Haem_peroxidase_animal"/>
</dbReference>
<dbReference type="RefSeq" id="WP_187671079.1">
    <property type="nucleotide sequence ID" value="NZ_CAJFCI010000039.1"/>
</dbReference>
<dbReference type="InterPro" id="IPR037120">
    <property type="entry name" value="Haem_peroxidase_sf_animal"/>
</dbReference>
<evidence type="ECO:0000256" key="2">
    <source>
        <dbReference type="ARBA" id="ARBA00022525"/>
    </source>
</evidence>
<dbReference type="InterPro" id="IPR011049">
    <property type="entry name" value="Serralysin-like_metalloprot_C"/>
</dbReference>
<dbReference type="GO" id="GO:0006979">
    <property type="term" value="P:response to oxidative stress"/>
    <property type="evidence" value="ECO:0007669"/>
    <property type="project" value="InterPro"/>
</dbReference>
<sequence>MAIKVTKSDLDFILLQIQISEAHAAGTPLQDMIGNPLLPWGLRTVDGTYNNLIPGQEHFGSADQWMPRLLDPEFRDAENGIDGPGAPPGFPTSGDETSYADTNGYVVDSQPRIISNLIVDQSLDNPAAVMAALKYAGSADPFGDAGLVAAAHAAAKAAAEAAALASAPVTAAAAVLAASSATAAAAAAEAADAQALADVDGLAHADAVAAAAEAAEAREDALAAYQAAIGTPEEGAALTAFVNAAIAATAAAGVATELGNTAAASAASAAAATSVASAAAEQVALDTAAYDAAVADAAGSNEAAGAAAAALDALLDDLGIVMDNGTVQIPNVSPDEGLSAPFNAWMSLFGQFFDHGLDLVNKGGSGTVYIPLQPDDPLYVPGSPTNFMVLTRATNHPGPDGVLGTADDIREHVNQTTPFVDQNQTYTSHASHQVFLREYVMVDGRPVSTGHMLDGSNGGLATWADIKQQARELLGIDLTDADVTNIPLLRTDPYGKFIPAENGMPQLVIGLGPDGIPNTADDLVLVGNPDSPVSTAGAVRIGHAFLDDIAHNAVPVVNSLGVLQPDADDVAGNAVAVNPMSGRNLEYDNELLDAHYITGDGRGNENIGLTAVHHVFHAEHNRLVEHIKEVILATGDQEFIDSWQLGNGLWDGERLFQAARFVNEMQYQHLVFEEFARKVQPFVDIFNVQPDVEINPAIFAEFAHVVYRFGHSMLNETVDRIGIDMQESHIGLIEAFLNPLEFGSASADEMAGAIIRGMTRQTGNEIDEFVTGALRNNLVGLPLDLAAINIARGRDTGVPGLNSAREQFYELTGDSNLKPYESWVDFALNIKNAASIINFIAAYGTHASITSQATAEGKREAATLLVMGGTGAPADRTDFLNSTGAWANQETGLNLVDFWIGGLAERKMPFGGMLGSTFNFVFELQIEKLQDGDRFYYLSRTQGLNLLAELEANSFSALVMANTDLGNPDSSHLPGDLFASVDHIIELDQARQIGDDPVWDDPIMEALTPLVDRREGYLRYNGDEHVVLGGTNANDILIGGVGDDTLWGDAGNDRLEGGYGNDILIGGDGDDIITDIGGDDVIKGGAGNDVIHSGNGIDLILAGDGNDFVIGGTDGTEVFGGLGNDFIYGGDGIDSLFGGDGDDWIEGGGRFDYIAGDNGDIFFESPIIGHDVLNGGGGDTDYDADSGDDIMFQGAGIQKNIGMRGFDWVIHKDSPVSAYSDLNQSVFDTEPLKVLRDRFSDVEALSGWSHADVLRGDDRGNDLTAENELVFDEFNYLSQAGVDRIDGLRALLGDLIPDRPASGDLEAAIAFNAGNILLGGGGNDVIEGRGGDDFIDGAAWLNVRISIRDAGGNEIGTADGMKGVITNKSGILAGTPAGLTLDTAMLAGTLNPGQLHIVREILQDKGTNDIDTAVYWDVRDNYTITDNGDGTWTVAHSGFVEQGGGTVTTFDPLDPDGLATTRPILSDGTDTLRNIDRLQFADQIVALNERNALPTGSLSIAPSSTDPGLMVAVASAVQDTDGITAGSQKYTWQVEVAPGVWSNVGSGPNFRPGAAEAGLALRVILTFIDGKGVTERLFSAPLTSHVNSLPSGLPSINNTSPGTGQVLLADLSAIVDVDGLEGVTFSYQWQAGAGDSFVDIPGATGASFTPTLDQVGQQLRVVVRYTDNGGTLETLTSAATAVVTSLIVGTPGQSNVLVGTALDDTLQGMEGDDVLIGGAGNDIMIGGAGNDTYEVTEAGDQVIEEAGGGIDTVWVYLPSYTLGANVENLLYGGIGNFVGTGNELGNLMVGGAGNDVLIGAAGNDVLIGGAGNDIMEGGSGDDTYEVTEIGDQVIELAGQGIDTVWAHVPSYTLGANVENLIYGGTGNFFGTGNALGNLIVGGAGNDVLNGGAGNDLLIGGAGNDTLVGGTGDDTYEVTEAGDQVVELAGQGIDTVWAHVSSYTLSANVENLLYGGAGNFTGTGNALDNLIQGGAGNDVLNGGGGNDTLIGGAGNDIFVFGPNFGNDRIMDFDANPAGGGQDFINVVALGITAATFNSRVSITDAGADALVTINGAGGGSIRLVGVNDHTSVTQADFQLA</sequence>
<dbReference type="PRINTS" id="PR00313">
    <property type="entry name" value="CABNDNGRPT"/>
</dbReference>
<dbReference type="EMBL" id="CAJFCI010000039">
    <property type="protein sequence ID" value="CAD5107743.1"/>
    <property type="molecule type" value="Genomic_DNA"/>
</dbReference>
<proteinExistence type="predicted"/>
<dbReference type="CDD" id="cd09821">
    <property type="entry name" value="An_peroxidase_bacterial_2"/>
    <property type="match status" value="1"/>
</dbReference>
<dbReference type="GO" id="GO:0020037">
    <property type="term" value="F:heme binding"/>
    <property type="evidence" value="ECO:0007669"/>
    <property type="project" value="InterPro"/>
</dbReference>
<dbReference type="Pfam" id="PF03098">
    <property type="entry name" value="An_peroxidase"/>
    <property type="match status" value="2"/>
</dbReference>
<evidence type="ECO:0000313" key="7">
    <source>
        <dbReference type="Proteomes" id="UP000583387"/>
    </source>
</evidence>
<keyword evidence="2" id="KW-0964">Secreted</keyword>
<dbReference type="Gene3D" id="2.150.10.10">
    <property type="entry name" value="Serralysin-like metalloprotease, C-terminal"/>
    <property type="match status" value="5"/>
</dbReference>
<evidence type="ECO:0000256" key="5">
    <source>
        <dbReference type="SAM" id="MobiDB-lite"/>
    </source>
</evidence>
<protein>
    <recommendedName>
        <fullName evidence="8">Heme peroxidase</fullName>
    </recommendedName>
</protein>
<gene>
    <name evidence="6" type="ORF">PSEWESI4_02018</name>
</gene>
<dbReference type="PANTHER" id="PTHR11475">
    <property type="entry name" value="OXIDASE/PEROXIDASE"/>
    <property type="match status" value="1"/>
</dbReference>
<keyword evidence="4" id="KW-0325">Glycoprotein</keyword>
<dbReference type="GO" id="GO:0005576">
    <property type="term" value="C:extracellular region"/>
    <property type="evidence" value="ECO:0007669"/>
    <property type="project" value="UniProtKB-SubCell"/>
</dbReference>
<feature type="region of interest" description="Disordered" evidence="5">
    <location>
        <begin position="79"/>
        <end position="98"/>
    </location>
</feature>